<comment type="caution">
    <text evidence="2">The sequence shown here is derived from an EMBL/GenBank/DDBJ whole genome shotgun (WGS) entry which is preliminary data.</text>
</comment>
<dbReference type="PANTHER" id="PTHR46825:SF7">
    <property type="entry name" value="D-ALANYL-D-ALANINE CARBOXYPEPTIDASE"/>
    <property type="match status" value="1"/>
</dbReference>
<dbReference type="Proteomes" id="UP000586827">
    <property type="component" value="Unassembled WGS sequence"/>
</dbReference>
<evidence type="ECO:0000313" key="2">
    <source>
        <dbReference type="EMBL" id="NNH68922.1"/>
    </source>
</evidence>
<evidence type="ECO:0000259" key="1">
    <source>
        <dbReference type="Pfam" id="PF00144"/>
    </source>
</evidence>
<dbReference type="SUPFAM" id="SSF56601">
    <property type="entry name" value="beta-lactamase/transpeptidase-like"/>
    <property type="match status" value="1"/>
</dbReference>
<dbReference type="EMBL" id="JABELX010000001">
    <property type="protein sequence ID" value="NNH68922.1"/>
    <property type="molecule type" value="Genomic_DNA"/>
</dbReference>
<dbReference type="Gene3D" id="3.40.710.10">
    <property type="entry name" value="DD-peptidase/beta-lactamase superfamily"/>
    <property type="match status" value="1"/>
</dbReference>
<dbReference type="PANTHER" id="PTHR46825">
    <property type="entry name" value="D-ALANYL-D-ALANINE-CARBOXYPEPTIDASE/ENDOPEPTIDASE AMPH"/>
    <property type="match status" value="1"/>
</dbReference>
<reference evidence="2 3" key="1">
    <citation type="submission" date="2020-05" db="EMBL/GenBank/DDBJ databases">
        <title>MicrobeNet Type strains.</title>
        <authorList>
            <person name="Nicholson A.C."/>
        </authorList>
    </citation>
    <scope>NUCLEOTIDE SEQUENCE [LARGE SCALE GENOMIC DNA]</scope>
    <source>
        <strain evidence="2 3">JCM 3224</strain>
    </source>
</reference>
<keyword evidence="3" id="KW-1185">Reference proteome</keyword>
<dbReference type="InterPro" id="IPR050491">
    <property type="entry name" value="AmpC-like"/>
</dbReference>
<dbReference type="AlphaFoldDB" id="A0A849BQE2"/>
<protein>
    <submittedName>
        <fullName evidence="2">Beta-lactamase family protein</fullName>
    </submittedName>
</protein>
<gene>
    <name evidence="2" type="ORF">HLB23_03365</name>
</gene>
<evidence type="ECO:0000313" key="3">
    <source>
        <dbReference type="Proteomes" id="UP000586827"/>
    </source>
</evidence>
<organism evidence="2 3">
    <name type="scientific">Nocardia uniformis</name>
    <dbReference type="NCBI Taxonomy" id="53432"/>
    <lineage>
        <taxon>Bacteria</taxon>
        <taxon>Bacillati</taxon>
        <taxon>Actinomycetota</taxon>
        <taxon>Actinomycetes</taxon>
        <taxon>Mycobacteriales</taxon>
        <taxon>Nocardiaceae</taxon>
        <taxon>Nocardia</taxon>
    </lineage>
</organism>
<sequence>MAYMQTLSVADLRNLDIAFVAVHRRSKGIDMTKTTAPTAIQDVLDRAVSEGGVPGIIAEVRDEGRQWFGTAGVADTATEQPRLPQHRFRIGSITKTFVATVLLKLVGEGLLGLDDTVHQWLPNMVRGNGNDGDAITVRQLLNHTSGLFNYTDDREALNHYETHSPSVLVNIAVAHPPTFAPGTNWGYSNTNYILAGLVVEAVAGASLHDELRRHLIEPLGLTVTSLPHGSDPAIEGPHSRHYTKLFDSSTDAVIHDATELDVSMFGAAGGMISTLGDLHRFFAALLGGQLLHPAEQAEMLRTVPTENWIANTGYGLGISSVTLPSGVALWGMGGALFGSWTYAYGTGDGHHVLVANVNGEWAHGVWCDPIGVLTDLLRAEFD</sequence>
<dbReference type="InterPro" id="IPR001466">
    <property type="entry name" value="Beta-lactam-related"/>
</dbReference>
<dbReference type="Pfam" id="PF00144">
    <property type="entry name" value="Beta-lactamase"/>
    <property type="match status" value="1"/>
</dbReference>
<feature type="domain" description="Beta-lactamase-related" evidence="1">
    <location>
        <begin position="41"/>
        <end position="346"/>
    </location>
</feature>
<accession>A0A849BQE2</accession>
<name>A0A849BQE2_9NOCA</name>
<dbReference type="InterPro" id="IPR012338">
    <property type="entry name" value="Beta-lactam/transpept-like"/>
</dbReference>
<proteinExistence type="predicted"/>